<proteinExistence type="predicted"/>
<name>A0A0N9SLG4_9CAUD</name>
<evidence type="ECO:0000313" key="2">
    <source>
        <dbReference type="Proteomes" id="UP000202045"/>
    </source>
</evidence>
<dbReference type="EMBL" id="KT454806">
    <property type="protein sequence ID" value="ALH47097.1"/>
    <property type="molecule type" value="Genomic_DNA"/>
</dbReference>
<dbReference type="RefSeq" id="YP_009210972.1">
    <property type="nucleotide sequence ID" value="NC_028935.2"/>
</dbReference>
<dbReference type="Proteomes" id="UP000202045">
    <property type="component" value="Segment"/>
</dbReference>
<reference evidence="1 2" key="1">
    <citation type="journal article" date="2017" name="MBio">
        <title>Novel 'Superspreader' Bacteriophages Promote Horizontal Gene Transfer by Transformation.</title>
        <authorList>
            <person name="Keen E.C."/>
            <person name="Bliskovsky V.V."/>
            <person name="Malagon F."/>
            <person name="Baker J.D."/>
            <person name="Prince J.S."/>
            <person name="Klaus J.S."/>
            <person name="Adhya S.L."/>
        </authorList>
    </citation>
    <scope>NUCLEOTIDE SEQUENCE [LARGE SCALE GENOMIC DNA]</scope>
</reference>
<evidence type="ECO:0000313" key="1">
    <source>
        <dbReference type="EMBL" id="ALH47097.1"/>
    </source>
</evidence>
<keyword evidence="2" id="KW-1185">Reference proteome</keyword>
<dbReference type="GeneID" id="26637519"/>
<sequence length="132" mass="15389">MFKISKALMEVLKECTLDDGKCEKEHRRGSSFYITSELTITQELIDSIKEDENLVVPDWLLDKIIIITGTWTDDWGTEIGDISFYSYIQKMNPKYVALMTAAQDSKILQDFIYKHCPEYVMSYEKIEVEVVE</sequence>
<dbReference type="OrthoDB" id="12683at10239"/>
<organism evidence="1 2">
    <name type="scientific">Escherichia phage SUSP2</name>
    <dbReference type="NCBI Taxonomy" id="1718669"/>
    <lineage>
        <taxon>Viruses</taxon>
        <taxon>Duplodnaviria</taxon>
        <taxon>Heunggongvirae</taxon>
        <taxon>Uroviricota</taxon>
        <taxon>Caudoviricetes</taxon>
        <taxon>Andersonviridae</taxon>
        <taxon>Ounavirinae</taxon>
        <taxon>Mooglevirus</taxon>
        <taxon>Mooglevirus susp2</taxon>
        <taxon>Suspvirus SUSP2</taxon>
    </lineage>
</organism>
<dbReference type="KEGG" id="vg:26637519"/>
<accession>A0A0N9SLG4</accession>
<protein>
    <submittedName>
        <fullName evidence="1">Uncharacterized protein</fullName>
    </submittedName>
</protein>